<feature type="region of interest" description="Disordered" evidence="1">
    <location>
        <begin position="19"/>
        <end position="87"/>
    </location>
</feature>
<dbReference type="GO" id="GO:0031625">
    <property type="term" value="F:ubiquitin protein ligase binding"/>
    <property type="evidence" value="ECO:0007669"/>
    <property type="project" value="TreeGrafter"/>
</dbReference>
<reference evidence="3 4" key="1">
    <citation type="submission" date="2020-03" db="EMBL/GenBank/DDBJ databases">
        <title>Draft Genome Sequence of Cudoniella acicularis.</title>
        <authorList>
            <person name="Buettner E."/>
            <person name="Kellner H."/>
        </authorList>
    </citation>
    <scope>NUCLEOTIDE SEQUENCE [LARGE SCALE GENOMIC DNA]</scope>
    <source>
        <strain evidence="3 4">DSM 108380</strain>
    </source>
</reference>
<dbReference type="PANTHER" id="PTHR11188">
    <property type="entry name" value="ARRESTIN DOMAIN CONTAINING PROTEIN"/>
    <property type="match status" value="1"/>
</dbReference>
<dbReference type="Gene3D" id="2.60.40.640">
    <property type="match status" value="1"/>
</dbReference>
<evidence type="ECO:0000313" key="3">
    <source>
        <dbReference type="EMBL" id="KAF4636797.1"/>
    </source>
</evidence>
<dbReference type="GO" id="GO:0070086">
    <property type="term" value="P:ubiquitin-dependent endocytosis"/>
    <property type="evidence" value="ECO:0007669"/>
    <property type="project" value="TreeGrafter"/>
</dbReference>
<dbReference type="InterPro" id="IPR024391">
    <property type="entry name" value="LDB19_N"/>
</dbReference>
<dbReference type="Proteomes" id="UP000566819">
    <property type="component" value="Unassembled WGS sequence"/>
</dbReference>
<dbReference type="InterPro" id="IPR014752">
    <property type="entry name" value="Arrestin-like_C"/>
</dbReference>
<dbReference type="OrthoDB" id="3832628at2759"/>
<feature type="region of interest" description="Disordered" evidence="1">
    <location>
        <begin position="453"/>
        <end position="508"/>
    </location>
</feature>
<dbReference type="AlphaFoldDB" id="A0A8H4RVL6"/>
<dbReference type="PANTHER" id="PTHR11188:SF76">
    <property type="entry name" value="PROTEIN LDB19"/>
    <property type="match status" value="1"/>
</dbReference>
<feature type="compositionally biased region" description="Polar residues" evidence="1">
    <location>
        <begin position="473"/>
        <end position="482"/>
    </location>
</feature>
<evidence type="ECO:0000256" key="1">
    <source>
        <dbReference type="SAM" id="MobiDB-lite"/>
    </source>
</evidence>
<dbReference type="GO" id="GO:0030674">
    <property type="term" value="F:protein-macromolecule adaptor activity"/>
    <property type="evidence" value="ECO:0007669"/>
    <property type="project" value="TreeGrafter"/>
</dbReference>
<dbReference type="InterPro" id="IPR050357">
    <property type="entry name" value="Arrestin_domain-protein"/>
</dbReference>
<dbReference type="GO" id="GO:0005886">
    <property type="term" value="C:plasma membrane"/>
    <property type="evidence" value="ECO:0007669"/>
    <property type="project" value="TreeGrafter"/>
</dbReference>
<feature type="compositionally biased region" description="Low complexity" evidence="1">
    <location>
        <begin position="489"/>
        <end position="502"/>
    </location>
</feature>
<evidence type="ECO:0000313" key="4">
    <source>
        <dbReference type="Proteomes" id="UP000566819"/>
    </source>
</evidence>
<sequence>MPHKVATPFAFFRSASNSFDLQESKKPSRRRSNSRPPSSDRSSSSSNSSLLANDVPRSFRMPDSHKRLSFPGIQLHSPKSSTKSIPQHHASDLEFVIESPPLVFYGPPATSTGALLSGQLKLNVHDEFMAIESFTMRLALEVTRKKPFHNHCPDCSQQTTDLTTWSFLHGPATLRKGKHDFPFSFLLPGHLPATMKGSLSGIDYDLRATMVPKTGEPIKLSQILNIKRAICPSEYPRHSIRIFPPTNLTANCQLPPVIHPIGETTISMRMDGVVKRNCETKTQTQWKLKRLTWRLDETQKEISPACPKHAAKLGNGDDVKKGTAHQDTRTIGTDEVKSGWKADYGSPDGVIELEFPFSIRSDSHPICDTKAEDGTEVSHVLVVEMIVAEEFAPIKKPTQTTPTGAARVLRMHFNVTVTERAGLGISWDEEQPPLYENVPASPPAYGNADLYEGEPIPDYEDLTPLDSAVEDAYSSTSGSIRQDNGEGPSGTSRTSISSAMSSVEIHEE</sequence>
<feature type="compositionally biased region" description="Acidic residues" evidence="1">
    <location>
        <begin position="453"/>
        <end position="463"/>
    </location>
</feature>
<feature type="compositionally biased region" description="Low complexity" evidence="1">
    <location>
        <begin position="34"/>
        <end position="49"/>
    </location>
</feature>
<dbReference type="EMBL" id="JAAMPI010000049">
    <property type="protein sequence ID" value="KAF4636797.1"/>
    <property type="molecule type" value="Genomic_DNA"/>
</dbReference>
<protein>
    <recommendedName>
        <fullName evidence="2">LDB19 N-terminal domain-containing protein</fullName>
    </recommendedName>
</protein>
<organism evidence="3 4">
    <name type="scientific">Cudoniella acicularis</name>
    <dbReference type="NCBI Taxonomy" id="354080"/>
    <lineage>
        <taxon>Eukaryota</taxon>
        <taxon>Fungi</taxon>
        <taxon>Dikarya</taxon>
        <taxon>Ascomycota</taxon>
        <taxon>Pezizomycotina</taxon>
        <taxon>Leotiomycetes</taxon>
        <taxon>Helotiales</taxon>
        <taxon>Tricladiaceae</taxon>
        <taxon>Cudoniella</taxon>
    </lineage>
</organism>
<name>A0A8H4RVL6_9HELO</name>
<feature type="domain" description="LDB19 N-terminal" evidence="2">
    <location>
        <begin position="135"/>
        <end position="312"/>
    </location>
</feature>
<accession>A0A8H4RVL6</accession>
<evidence type="ECO:0000259" key="2">
    <source>
        <dbReference type="Pfam" id="PF13002"/>
    </source>
</evidence>
<dbReference type="Pfam" id="PF13002">
    <property type="entry name" value="LDB19"/>
    <property type="match status" value="1"/>
</dbReference>
<keyword evidence="4" id="KW-1185">Reference proteome</keyword>
<gene>
    <name evidence="3" type="ORF">G7Y89_g1275</name>
</gene>
<proteinExistence type="predicted"/>
<comment type="caution">
    <text evidence="3">The sequence shown here is derived from an EMBL/GenBank/DDBJ whole genome shotgun (WGS) entry which is preliminary data.</text>
</comment>
<dbReference type="GO" id="GO:0005829">
    <property type="term" value="C:cytosol"/>
    <property type="evidence" value="ECO:0007669"/>
    <property type="project" value="TreeGrafter"/>
</dbReference>